<dbReference type="Gene3D" id="2.170.120.40">
    <property type="entry name" value="YbbR-like domain"/>
    <property type="match status" value="2"/>
</dbReference>
<dbReference type="InterPro" id="IPR012505">
    <property type="entry name" value="YbbR"/>
</dbReference>
<dbReference type="EMBL" id="PYLQ01000005">
    <property type="protein sequence ID" value="PST42400.1"/>
    <property type="molecule type" value="Genomic_DNA"/>
</dbReference>
<gene>
    <name evidence="2" type="ORF">C7U54_05470</name>
</gene>
<dbReference type="AlphaFoldDB" id="A0A2T3G4C9"/>
<keyword evidence="1" id="KW-1133">Transmembrane helix</keyword>
<dbReference type="PANTHER" id="PTHR37804">
    <property type="entry name" value="CDAA REGULATORY PROTEIN CDAR"/>
    <property type="match status" value="1"/>
</dbReference>
<proteinExistence type="predicted"/>
<protein>
    <recommendedName>
        <fullName evidence="4">YbbR-like domain-containing protein</fullName>
    </recommendedName>
</protein>
<keyword evidence="1" id="KW-0472">Membrane</keyword>
<organism evidence="2 3">
    <name type="scientific">Faecalibacillus intestinalis</name>
    <dbReference type="NCBI Taxonomy" id="1982626"/>
    <lineage>
        <taxon>Bacteria</taxon>
        <taxon>Bacillati</taxon>
        <taxon>Bacillota</taxon>
        <taxon>Erysipelotrichia</taxon>
        <taxon>Erysipelotrichales</taxon>
        <taxon>Coprobacillaceae</taxon>
        <taxon>Faecalibacillus</taxon>
    </lineage>
</organism>
<dbReference type="Proteomes" id="UP000240974">
    <property type="component" value="Unassembled WGS sequence"/>
</dbReference>
<evidence type="ECO:0000313" key="3">
    <source>
        <dbReference type="Proteomes" id="UP000240974"/>
    </source>
</evidence>
<evidence type="ECO:0008006" key="4">
    <source>
        <dbReference type="Google" id="ProtNLM"/>
    </source>
</evidence>
<evidence type="ECO:0000256" key="1">
    <source>
        <dbReference type="SAM" id="Phobius"/>
    </source>
</evidence>
<accession>A0A2T3G4C9</accession>
<dbReference type="PANTHER" id="PTHR37804:SF1">
    <property type="entry name" value="CDAA REGULATORY PROTEIN CDAR"/>
    <property type="match status" value="1"/>
</dbReference>
<keyword evidence="1" id="KW-0812">Transmembrane</keyword>
<comment type="caution">
    <text evidence="2">The sequence shown here is derived from an EMBL/GenBank/DDBJ whole genome shotgun (WGS) entry which is preliminary data.</text>
</comment>
<dbReference type="InterPro" id="IPR053154">
    <property type="entry name" value="c-di-AMP_regulator"/>
</dbReference>
<reference evidence="2 3" key="1">
    <citation type="journal article" date="2019" name="Int. J. Syst. Evol. Microbiol.">
        <title>Faecalibacillus intestinalis gen. nov., sp. nov. and Faecalibacillus faecis sp. nov., isolated from human faeces.</title>
        <authorList>
            <person name="Seo B."/>
            <person name="Jeon K."/>
            <person name="Baek I."/>
            <person name="Lee Y.M."/>
            <person name="Baek K."/>
            <person name="Ko G."/>
        </authorList>
    </citation>
    <scope>NUCLEOTIDE SEQUENCE [LARGE SCALE GENOMIC DNA]</scope>
    <source>
        <strain evidence="2 3">SNUG30099</strain>
    </source>
</reference>
<feature type="transmembrane region" description="Helical" evidence="1">
    <location>
        <begin position="79"/>
        <end position="96"/>
    </location>
</feature>
<dbReference type="Gene3D" id="2.170.120.30">
    <property type="match status" value="2"/>
</dbReference>
<dbReference type="Pfam" id="PF07949">
    <property type="entry name" value="YbbR"/>
    <property type="match status" value="4"/>
</dbReference>
<evidence type="ECO:0000313" key="2">
    <source>
        <dbReference type="EMBL" id="PST42400.1"/>
    </source>
</evidence>
<keyword evidence="3" id="KW-1185">Reference proteome</keyword>
<sequence length="472" mass="52693">MKKVMKMSKNNQEHRDSTTDFFLNFISKEKEKPKTEEKHITHQSINDEIDSRGRAFVNGAIKVMNFINSTLDRMLQSGLSLKILSFILATILLFTVNGGNFENVFSTPNSGDYIQQVPVKIENLQDDFVVAGMPETVSVGLVGPSIDIYNAKLMKNYEIYADFSGIGEGEQTVELKSRNFSNDLEVLIVPQTVTVTVSQKVTKTFSLGYRFKNEDSLKDKHSVSVDSIEHSEVEVRGSQDNIDNVYSVEAVIDLKGVTDSFTQECKVKAFDRSGKALNVSVIPSTVKVDCSLSNYSKTVPLVPEYTGNVANGYAIDQMTFSKDKVKIYGDESKLKDINNIKVKVDVSDLEEGRTFKDLKLLSVSGVNKMSFTKVDGTITLVPSEQRQFTDMPIQIKNGKENNVSMSSDTCNLTVIGTSDRINALTNDDIKVYVDVVGLKKGRHNVKLEVELSDETLTYRLDSDEQIRVNIKK</sequence>
<name>A0A2T3G4C9_9FIRM</name>